<protein>
    <submittedName>
        <fullName evidence="6">Phosphoglycerate dehydrogenase</fullName>
    </submittedName>
</protein>
<evidence type="ECO:0000256" key="2">
    <source>
        <dbReference type="ARBA" id="ARBA00023027"/>
    </source>
</evidence>
<evidence type="ECO:0000259" key="4">
    <source>
        <dbReference type="Pfam" id="PF00389"/>
    </source>
</evidence>
<sequence>MKVLCLWHATEDEVNYIKRALPSDAEVVAPRGEYFSRFECTYSDIERHVVDTDALIGWTIPVGIPEIAGNVKILSWLHSGVDDLAEIGFLSLAKQRGIKVTNIRGANAIAVAEQAMMFMLALAKRTLLKDQASRNRQKLFPLFAEEHRSAMLDGRTVGVIGVGNIGSRIAKRAKAFDMRVLGVRRNKDIPLEWVDSMHGMNELHSVLGECDYIVLATPNTGETFQFFGKAELAAMKPSAFLVNVARGNLVQEKPLYEALTGGRLRGYAADVWPEYKYGRTFPRSQDPRLQIHRLPNVIGSFDQSHDADDVLERYIEWGVQNLAEFAAGKPLTREIDLSLGY</sequence>
<comment type="similarity">
    <text evidence="3">Belongs to the D-isomer specific 2-hydroxyacid dehydrogenase family.</text>
</comment>
<dbReference type="EMBL" id="QZWZ01000105">
    <property type="protein sequence ID" value="RJT22284.1"/>
    <property type="molecule type" value="Genomic_DNA"/>
</dbReference>
<dbReference type="Pfam" id="PF00389">
    <property type="entry name" value="2-Hacid_dh"/>
    <property type="match status" value="1"/>
</dbReference>
<dbReference type="InterPro" id="IPR006139">
    <property type="entry name" value="D-isomer_2_OHA_DH_cat_dom"/>
</dbReference>
<proteinExistence type="inferred from homology"/>
<feature type="domain" description="D-isomer specific 2-hydroxyacid dehydrogenase catalytic" evidence="4">
    <location>
        <begin position="66"/>
        <end position="333"/>
    </location>
</feature>
<keyword evidence="7" id="KW-1185">Reference proteome</keyword>
<feature type="domain" description="D-isomer specific 2-hydroxyacid dehydrogenase NAD-binding" evidence="5">
    <location>
        <begin position="116"/>
        <end position="297"/>
    </location>
</feature>
<dbReference type="InterPro" id="IPR036291">
    <property type="entry name" value="NAD(P)-bd_dom_sf"/>
</dbReference>
<dbReference type="Proteomes" id="UP000272706">
    <property type="component" value="Unassembled WGS sequence"/>
</dbReference>
<keyword evidence="1 3" id="KW-0560">Oxidoreductase</keyword>
<evidence type="ECO:0000256" key="3">
    <source>
        <dbReference type="RuleBase" id="RU003719"/>
    </source>
</evidence>
<gene>
    <name evidence="6" type="ORF">D3227_39480</name>
</gene>
<comment type="caution">
    <text evidence="6">The sequence shown here is derived from an EMBL/GenBank/DDBJ whole genome shotgun (WGS) entry which is preliminary data.</text>
</comment>
<dbReference type="OrthoDB" id="9793626at2"/>
<evidence type="ECO:0000256" key="1">
    <source>
        <dbReference type="ARBA" id="ARBA00023002"/>
    </source>
</evidence>
<dbReference type="PANTHER" id="PTHR43333">
    <property type="entry name" value="2-HACID_DH_C DOMAIN-CONTAINING PROTEIN"/>
    <property type="match status" value="1"/>
</dbReference>
<dbReference type="GO" id="GO:0016616">
    <property type="term" value="F:oxidoreductase activity, acting on the CH-OH group of donors, NAD or NADP as acceptor"/>
    <property type="evidence" value="ECO:0007669"/>
    <property type="project" value="InterPro"/>
</dbReference>
<accession>A0A3A5JX68</accession>
<keyword evidence="2" id="KW-0520">NAD</keyword>
<evidence type="ECO:0000313" key="6">
    <source>
        <dbReference type="EMBL" id="RJT22284.1"/>
    </source>
</evidence>
<dbReference type="AlphaFoldDB" id="A0A3A5JX68"/>
<dbReference type="PANTHER" id="PTHR43333:SF1">
    <property type="entry name" value="D-ISOMER SPECIFIC 2-HYDROXYACID DEHYDROGENASE NAD-BINDING DOMAIN-CONTAINING PROTEIN"/>
    <property type="match status" value="1"/>
</dbReference>
<dbReference type="GO" id="GO:0051287">
    <property type="term" value="F:NAD binding"/>
    <property type="evidence" value="ECO:0007669"/>
    <property type="project" value="InterPro"/>
</dbReference>
<dbReference type="RefSeq" id="WP_120019370.1">
    <property type="nucleotide sequence ID" value="NZ_QZWZ01000105.1"/>
</dbReference>
<dbReference type="Gene3D" id="3.40.50.720">
    <property type="entry name" value="NAD(P)-binding Rossmann-like Domain"/>
    <property type="match status" value="2"/>
</dbReference>
<dbReference type="Pfam" id="PF02826">
    <property type="entry name" value="2-Hacid_dh_C"/>
    <property type="match status" value="1"/>
</dbReference>
<name>A0A3A5JX68_9HYPH</name>
<evidence type="ECO:0000313" key="7">
    <source>
        <dbReference type="Proteomes" id="UP000272706"/>
    </source>
</evidence>
<dbReference type="SUPFAM" id="SSF52283">
    <property type="entry name" value="Formate/glycerate dehydrogenase catalytic domain-like"/>
    <property type="match status" value="1"/>
</dbReference>
<dbReference type="InterPro" id="IPR006140">
    <property type="entry name" value="D-isomer_DH_NAD-bd"/>
</dbReference>
<reference evidence="6 7" key="1">
    <citation type="submission" date="2018-09" db="EMBL/GenBank/DDBJ databases">
        <title>Mesorhizobium carmichaelinearum sp. nov. isolated from Carmichaelinea spp. root nodules in New Zealand.</title>
        <authorList>
            <person name="De Meyer S.E."/>
        </authorList>
    </citation>
    <scope>NUCLEOTIDE SEQUENCE [LARGE SCALE GENOMIC DNA]</scope>
    <source>
        <strain evidence="6 7">ICMP19557</strain>
    </source>
</reference>
<evidence type="ECO:0000259" key="5">
    <source>
        <dbReference type="Pfam" id="PF02826"/>
    </source>
</evidence>
<organism evidence="6 7">
    <name type="scientific">Mesorhizobium waimense</name>
    <dbReference type="NCBI Taxonomy" id="1300307"/>
    <lineage>
        <taxon>Bacteria</taxon>
        <taxon>Pseudomonadati</taxon>
        <taxon>Pseudomonadota</taxon>
        <taxon>Alphaproteobacteria</taxon>
        <taxon>Hyphomicrobiales</taxon>
        <taxon>Phyllobacteriaceae</taxon>
        <taxon>Mesorhizobium</taxon>
    </lineage>
</organism>
<dbReference type="SUPFAM" id="SSF51735">
    <property type="entry name" value="NAD(P)-binding Rossmann-fold domains"/>
    <property type="match status" value="1"/>
</dbReference>